<dbReference type="EMBL" id="JBHUPA010000039">
    <property type="protein sequence ID" value="MFD2965739.1"/>
    <property type="molecule type" value="Genomic_DNA"/>
</dbReference>
<protein>
    <recommendedName>
        <fullName evidence="3">Lipoprotein</fullName>
    </recommendedName>
</protein>
<dbReference type="Proteomes" id="UP001597560">
    <property type="component" value="Unassembled WGS sequence"/>
</dbReference>
<keyword evidence="2" id="KW-1185">Reference proteome</keyword>
<gene>
    <name evidence="1" type="ORF">ACFS6J_28320</name>
</gene>
<sequence>MMKKLMSALLIAGLFVSCQRNVYFSGFEKSFLAVYKEGDTLIFESNKGERDTSYILRKDIGYTEWNPLTHSGKYRILYGEIEEANGTLPNGELDGRKFVSLIKKNPDSVSLFIAYNNIIMMQRFKNFNIESLDKYKLANGIYRFRILHTKDNVNTEEHLYWHLKYGLIKFVTKEGVIWRRINLNG</sequence>
<name>A0ABW6BB57_9SPHI</name>
<comment type="caution">
    <text evidence="1">The sequence shown here is derived from an EMBL/GenBank/DDBJ whole genome shotgun (WGS) entry which is preliminary data.</text>
</comment>
<accession>A0ABW6BB57</accession>
<proteinExistence type="predicted"/>
<evidence type="ECO:0008006" key="3">
    <source>
        <dbReference type="Google" id="ProtNLM"/>
    </source>
</evidence>
<organism evidence="1 2">
    <name type="scientific">Olivibacter jilunii</name>
    <dbReference type="NCBI Taxonomy" id="985016"/>
    <lineage>
        <taxon>Bacteria</taxon>
        <taxon>Pseudomonadati</taxon>
        <taxon>Bacteroidota</taxon>
        <taxon>Sphingobacteriia</taxon>
        <taxon>Sphingobacteriales</taxon>
        <taxon>Sphingobacteriaceae</taxon>
        <taxon>Olivibacter</taxon>
    </lineage>
</organism>
<dbReference type="PROSITE" id="PS51257">
    <property type="entry name" value="PROKAR_LIPOPROTEIN"/>
    <property type="match status" value="1"/>
</dbReference>
<evidence type="ECO:0000313" key="1">
    <source>
        <dbReference type="EMBL" id="MFD2965739.1"/>
    </source>
</evidence>
<evidence type="ECO:0000313" key="2">
    <source>
        <dbReference type="Proteomes" id="UP001597560"/>
    </source>
</evidence>
<reference evidence="2" key="1">
    <citation type="journal article" date="2019" name="Int. J. Syst. Evol. Microbiol.">
        <title>The Global Catalogue of Microorganisms (GCM) 10K type strain sequencing project: providing services to taxonomists for standard genome sequencing and annotation.</title>
        <authorList>
            <consortium name="The Broad Institute Genomics Platform"/>
            <consortium name="The Broad Institute Genome Sequencing Center for Infectious Disease"/>
            <person name="Wu L."/>
            <person name="Ma J."/>
        </authorList>
    </citation>
    <scope>NUCLEOTIDE SEQUENCE [LARGE SCALE GENOMIC DNA]</scope>
    <source>
        <strain evidence="2">KCTC 23098</strain>
    </source>
</reference>